<proteinExistence type="predicted"/>
<dbReference type="Pfam" id="PF00501">
    <property type="entry name" value="AMP-binding"/>
    <property type="match status" value="1"/>
</dbReference>
<sequence length="616" mass="68629">MSEPLTKSYVNTHNPEHPVQKDLVLYQLFEKARKEGNDGELVSLEDMGRMTASQVYDKADGYAKGLLALGLTPGKDTLTVVGVPTLEAACLFTAAISIGVGYAHPYIYAPMEATISRIVPLLESRVLVAGEGRGGHIFTALLSQFDDVKEEPSSSVLPDVKHIFYDNSYKDRSPTQKFINNLDKLRQYGESISDQQLEEARKSVKPEHIMHHLFSSVLRTCFENTNEAILSQNICISQLQGSTGKPKCIAHTHRGLANELLQLRATNVGTMLTMNTNIDEMISYACIAWVLAGKVSKVVLTSDNVVEEFELFGKICAKCLEPEKVEYLMLPGTIEQLIITSLELCGMKCPPMKLFLNGAQIVSRQFKVNLMEIFQGIPFTDYSMSETFLIGHTTLGDKPSDLELMLDARYYPKPNIEVRLVDDNNEIVDVGKDGEVQVKTYSIFKSYRGEQDKTRAAFTDDGFFRTGDMGMMYPDGTFIIKGRVADAIRFKVFGDVIYPGPIEEVISKYPGVKDISIVGAETNDLVGDGIAYCISLQDGVSQPTEEDLNAFCDENGMDESQRAARIFYFDSFPTTANARKVSKSLLRQKVKTMIEKDPKIGLTSWYIEILNGKKVW</sequence>
<dbReference type="Gene3D" id="3.30.300.30">
    <property type="match status" value="1"/>
</dbReference>
<dbReference type="GO" id="GO:0031956">
    <property type="term" value="F:medium-chain fatty acid-CoA ligase activity"/>
    <property type="evidence" value="ECO:0007669"/>
    <property type="project" value="TreeGrafter"/>
</dbReference>
<dbReference type="Proteomes" id="UP000593567">
    <property type="component" value="Unassembled WGS sequence"/>
</dbReference>
<evidence type="ECO:0000259" key="1">
    <source>
        <dbReference type="Pfam" id="PF00501"/>
    </source>
</evidence>
<dbReference type="PANTHER" id="PTHR43201:SF32">
    <property type="entry name" value="2-SUCCINYLBENZOATE--COA LIGASE, CHLOROPLASTIC_PEROXISOMAL"/>
    <property type="match status" value="1"/>
</dbReference>
<protein>
    <recommendedName>
        <fullName evidence="1">AMP-dependent synthetase/ligase domain-containing protein</fullName>
    </recommendedName>
</protein>
<dbReference type="InterPro" id="IPR042099">
    <property type="entry name" value="ANL_N_sf"/>
</dbReference>
<comment type="caution">
    <text evidence="2">The sequence shown here is derived from an EMBL/GenBank/DDBJ whole genome shotgun (WGS) entry which is preliminary data.</text>
</comment>
<keyword evidence="3" id="KW-1185">Reference proteome</keyword>
<feature type="domain" description="AMP-dependent synthetase/ligase" evidence="1">
    <location>
        <begin position="30"/>
        <end position="447"/>
    </location>
</feature>
<organism evidence="2 3">
    <name type="scientific">Bugula neritina</name>
    <name type="common">Brown bryozoan</name>
    <name type="synonym">Sertularia neritina</name>
    <dbReference type="NCBI Taxonomy" id="10212"/>
    <lineage>
        <taxon>Eukaryota</taxon>
        <taxon>Metazoa</taxon>
        <taxon>Spiralia</taxon>
        <taxon>Lophotrochozoa</taxon>
        <taxon>Bryozoa</taxon>
        <taxon>Gymnolaemata</taxon>
        <taxon>Cheilostomatida</taxon>
        <taxon>Flustrina</taxon>
        <taxon>Buguloidea</taxon>
        <taxon>Bugulidae</taxon>
        <taxon>Bugula</taxon>
    </lineage>
</organism>
<gene>
    <name evidence="2" type="ORF">EB796_021967</name>
</gene>
<dbReference type="Gene3D" id="3.40.50.12780">
    <property type="entry name" value="N-terminal domain of ligase-like"/>
    <property type="match status" value="1"/>
</dbReference>
<dbReference type="SUPFAM" id="SSF56801">
    <property type="entry name" value="Acetyl-CoA synthetase-like"/>
    <property type="match status" value="1"/>
</dbReference>
<evidence type="ECO:0000313" key="3">
    <source>
        <dbReference type="Proteomes" id="UP000593567"/>
    </source>
</evidence>
<dbReference type="EMBL" id="VXIV02003214">
    <property type="protein sequence ID" value="KAF6019739.1"/>
    <property type="molecule type" value="Genomic_DNA"/>
</dbReference>
<dbReference type="AlphaFoldDB" id="A0A7J7J0N1"/>
<dbReference type="InterPro" id="IPR000873">
    <property type="entry name" value="AMP-dep_synth/lig_dom"/>
</dbReference>
<evidence type="ECO:0000313" key="2">
    <source>
        <dbReference type="EMBL" id="KAF6019739.1"/>
    </source>
</evidence>
<dbReference type="GO" id="GO:0006631">
    <property type="term" value="P:fatty acid metabolic process"/>
    <property type="evidence" value="ECO:0007669"/>
    <property type="project" value="TreeGrafter"/>
</dbReference>
<dbReference type="OrthoDB" id="6132398at2759"/>
<dbReference type="PANTHER" id="PTHR43201">
    <property type="entry name" value="ACYL-COA SYNTHETASE"/>
    <property type="match status" value="1"/>
</dbReference>
<accession>A0A7J7J0N1</accession>
<reference evidence="2" key="1">
    <citation type="submission" date="2020-06" db="EMBL/GenBank/DDBJ databases">
        <title>Draft genome of Bugula neritina, a colonial animal packing powerful symbionts and potential medicines.</title>
        <authorList>
            <person name="Rayko M."/>
        </authorList>
    </citation>
    <scope>NUCLEOTIDE SEQUENCE [LARGE SCALE GENOMIC DNA]</scope>
    <source>
        <strain evidence="2">Kwan_BN1</strain>
    </source>
</reference>
<dbReference type="InterPro" id="IPR045851">
    <property type="entry name" value="AMP-bd_C_sf"/>
</dbReference>
<name>A0A7J7J0N1_BUGNE</name>